<organism evidence="1 2">
    <name type="scientific">Dyadobacter luteus</name>
    <dbReference type="NCBI Taxonomy" id="2259619"/>
    <lineage>
        <taxon>Bacteria</taxon>
        <taxon>Pseudomonadati</taxon>
        <taxon>Bacteroidota</taxon>
        <taxon>Cytophagia</taxon>
        <taxon>Cytophagales</taxon>
        <taxon>Spirosomataceae</taxon>
        <taxon>Dyadobacter</taxon>
    </lineage>
</organism>
<dbReference type="RefSeq" id="WP_115831406.1">
    <property type="nucleotide sequence ID" value="NZ_QNUL01000009.1"/>
</dbReference>
<evidence type="ECO:0000313" key="2">
    <source>
        <dbReference type="Proteomes" id="UP000256373"/>
    </source>
</evidence>
<dbReference type="OrthoDB" id="961645at2"/>
<sequence length="154" mass="18156">MENLPVFVKEIVRLWNVNLRREQLYKQAMSLDNAGSLRRIYSHGYISSLLFKKEIQWVYDGVKCSLVDGDISKRIRKEIVPTVFSKTIDKLSIARIMRDQEQKTIRAYRTLQSKILLSEDDDAIFSDHLEKLIELDSQINKELARSYEYLKTKI</sequence>
<name>A0A3D8YAS6_9BACT</name>
<gene>
    <name evidence="1" type="ORF">DSL64_13360</name>
</gene>
<reference evidence="1 2" key="1">
    <citation type="submission" date="2018-07" db="EMBL/GenBank/DDBJ databases">
        <title>Dyadobacter roseus sp. nov., isolated from rose rhizosphere soil.</title>
        <authorList>
            <person name="Chen L."/>
        </authorList>
    </citation>
    <scope>NUCLEOTIDE SEQUENCE [LARGE SCALE GENOMIC DNA]</scope>
    <source>
        <strain evidence="1 2">RS19</strain>
    </source>
</reference>
<accession>A0A3D8YAS6</accession>
<evidence type="ECO:0000313" key="1">
    <source>
        <dbReference type="EMBL" id="REA60884.1"/>
    </source>
</evidence>
<dbReference type="AlphaFoldDB" id="A0A3D8YAS6"/>
<protein>
    <recommendedName>
        <fullName evidence="3">DUF2383 domain-containing protein</fullName>
    </recommendedName>
</protein>
<keyword evidence="2" id="KW-1185">Reference proteome</keyword>
<evidence type="ECO:0008006" key="3">
    <source>
        <dbReference type="Google" id="ProtNLM"/>
    </source>
</evidence>
<comment type="caution">
    <text evidence="1">The sequence shown here is derived from an EMBL/GenBank/DDBJ whole genome shotgun (WGS) entry which is preliminary data.</text>
</comment>
<proteinExistence type="predicted"/>
<dbReference type="EMBL" id="QNUL01000009">
    <property type="protein sequence ID" value="REA60884.1"/>
    <property type="molecule type" value="Genomic_DNA"/>
</dbReference>
<dbReference type="Proteomes" id="UP000256373">
    <property type="component" value="Unassembled WGS sequence"/>
</dbReference>